<keyword evidence="1" id="KW-0472">Membrane</keyword>
<keyword evidence="1" id="KW-1133">Transmembrane helix</keyword>
<evidence type="ECO:0000313" key="3">
    <source>
        <dbReference type="EMBL" id="UWX05799.1"/>
    </source>
</evidence>
<sequence>MYWKKDMLTVFKKRNFLKTLGMGTMVLCMGGMWGFTANAVVVYDHEDNFSIGNYTESEEIIFKKGSALEIVSGTFSATNNVTIDSGYGHNGPAVILGNGTFQHTQGTFHVNKGAMLGWVNAAGTVNNLTAEGYVYLSNFADLKTTGDTKFTKDSTLWLDFGNYKNFDDVDIFNTLPANGPGSESGAIIGSAGSKFIIENGATLRITNAQEGTNFTFVKGYDQIEKDEGFGTQLGTMKDINLVINTLLEATVVDSADGELTLKIVRNENALPAGSVAGSTIDFVNSLGSDITNTSHSNAGTRYLARLFDPNFNSGTTAVSAAKTIEENAQLSAVSGSAGTAVYAATGASQNTMGRMGIGSSVQVQTVAKKNVLIADASPVPSLGNVFFETVPGWDKGLGVWFNPIYQNSRVRDMESGSSKAGYNANIGGASLGFDYTAAYNDKTDIRVGVQVHGGGGNSHSVDTISYASNDSDFIGGGIYAGVRREMGSGALYVAADLSYTATNNETEAHTNVGGIEADVDSNTFMAGLSAQYDINVNSFIVSPGIGVKYIHLNTDDYHSKVFGEAFFDTKIESQDVLSIPVSIGIAKNFILNNGWNISPSARLGVTFNAGDLDSDSISYLVGTNANPLSLSTTVLDDVVGNGTVGIQFGKNKISFGLDYSLDVSEHVTNHTVGAMVRYSF</sequence>
<accession>A0ABY5Y2J6</accession>
<dbReference type="InterPro" id="IPR005546">
    <property type="entry name" value="Autotransporte_beta"/>
</dbReference>
<dbReference type="SMART" id="SM00869">
    <property type="entry name" value="Autotransporter"/>
    <property type="match status" value="1"/>
</dbReference>
<keyword evidence="1" id="KW-0812">Transmembrane</keyword>
<feature type="domain" description="Autotransporter" evidence="2">
    <location>
        <begin position="392"/>
        <end position="680"/>
    </location>
</feature>
<dbReference type="SUPFAM" id="SSF103515">
    <property type="entry name" value="Autotransporter"/>
    <property type="match status" value="1"/>
</dbReference>
<evidence type="ECO:0000313" key="4">
    <source>
        <dbReference type="Proteomes" id="UP001058120"/>
    </source>
</evidence>
<proteinExistence type="predicted"/>
<dbReference type="EMBL" id="CP065938">
    <property type="protein sequence ID" value="UWX05799.1"/>
    <property type="molecule type" value="Genomic_DNA"/>
</dbReference>
<dbReference type="RefSeq" id="WP_334315389.1">
    <property type="nucleotide sequence ID" value="NZ_CP065938.1"/>
</dbReference>
<gene>
    <name evidence="3" type="ORF">JBF11_00255</name>
</gene>
<name>A0ABY5Y2J6_9BACT</name>
<dbReference type="InterPro" id="IPR036709">
    <property type="entry name" value="Autotransporte_beta_dom_sf"/>
</dbReference>
<keyword evidence="4" id="KW-1185">Reference proteome</keyword>
<dbReference type="Proteomes" id="UP001058120">
    <property type="component" value="Chromosome"/>
</dbReference>
<dbReference type="Pfam" id="PF03797">
    <property type="entry name" value="Autotransporter"/>
    <property type="match status" value="1"/>
</dbReference>
<protein>
    <submittedName>
        <fullName evidence="3">Autotransporter outer membrane beta-barrel domain-containing protein</fullName>
    </submittedName>
</protein>
<feature type="transmembrane region" description="Helical" evidence="1">
    <location>
        <begin position="20"/>
        <end position="43"/>
    </location>
</feature>
<reference evidence="3" key="1">
    <citation type="submission" date="2020-12" db="EMBL/GenBank/DDBJ databases">
        <title>Taurinivorans muris gen. nov., sp. nov., fundamental and realized metabolic niche of a ubiquitous sulfidogenic bacterium in the murine intestine.</title>
        <authorList>
            <person name="Ye H."/>
            <person name="Hanson B.T."/>
            <person name="Loy A."/>
        </authorList>
    </citation>
    <scope>NUCLEOTIDE SEQUENCE</scope>
    <source>
        <strain evidence="3">LT0009</strain>
    </source>
</reference>
<organism evidence="3 4">
    <name type="scientific">Taurinivorans muris</name>
    <dbReference type="NCBI Taxonomy" id="2787751"/>
    <lineage>
        <taxon>Bacteria</taxon>
        <taxon>Pseudomonadati</taxon>
        <taxon>Thermodesulfobacteriota</taxon>
        <taxon>Desulfovibrionia</taxon>
        <taxon>Desulfovibrionales</taxon>
        <taxon>Desulfovibrionaceae</taxon>
        <taxon>Taurinivorans</taxon>
    </lineage>
</organism>
<dbReference type="Gene3D" id="2.40.128.130">
    <property type="entry name" value="Autotransporter beta-domain"/>
    <property type="match status" value="1"/>
</dbReference>
<evidence type="ECO:0000256" key="1">
    <source>
        <dbReference type="SAM" id="Phobius"/>
    </source>
</evidence>
<evidence type="ECO:0000259" key="2">
    <source>
        <dbReference type="PROSITE" id="PS51208"/>
    </source>
</evidence>
<dbReference type="PROSITE" id="PS51208">
    <property type="entry name" value="AUTOTRANSPORTER"/>
    <property type="match status" value="1"/>
</dbReference>